<feature type="compositionally biased region" description="Low complexity" evidence="1">
    <location>
        <begin position="70"/>
        <end position="98"/>
    </location>
</feature>
<gene>
    <name evidence="4" type="ORF">FOY51_23255</name>
</gene>
<comment type="caution">
    <text evidence="4">The sequence shown here is derived from an EMBL/GenBank/DDBJ whole genome shotgun (WGS) entry which is preliminary data.</text>
</comment>
<dbReference type="Pfam" id="PF18914">
    <property type="entry name" value="DUF5666"/>
    <property type="match status" value="1"/>
</dbReference>
<dbReference type="RefSeq" id="WP_149432663.1">
    <property type="nucleotide sequence ID" value="NZ_VLNY01000016.1"/>
</dbReference>
<dbReference type="AlphaFoldDB" id="A0A5A7S385"/>
<evidence type="ECO:0000259" key="3">
    <source>
        <dbReference type="Pfam" id="PF18914"/>
    </source>
</evidence>
<evidence type="ECO:0000256" key="2">
    <source>
        <dbReference type="SAM" id="Phobius"/>
    </source>
</evidence>
<keyword evidence="5" id="KW-1185">Reference proteome</keyword>
<dbReference type="Proteomes" id="UP000322244">
    <property type="component" value="Unassembled WGS sequence"/>
</dbReference>
<keyword evidence="2" id="KW-0812">Transmembrane</keyword>
<feature type="domain" description="DUF5666" evidence="3">
    <location>
        <begin position="202"/>
        <end position="264"/>
    </location>
</feature>
<feature type="compositionally biased region" description="Low complexity" evidence="1">
    <location>
        <begin position="143"/>
        <end position="176"/>
    </location>
</feature>
<dbReference type="InterPro" id="IPR043724">
    <property type="entry name" value="DUF5666"/>
</dbReference>
<evidence type="ECO:0000313" key="5">
    <source>
        <dbReference type="Proteomes" id="UP000322244"/>
    </source>
</evidence>
<feature type="transmembrane region" description="Helical" evidence="2">
    <location>
        <begin position="119"/>
        <end position="140"/>
    </location>
</feature>
<accession>A0A5A7S385</accession>
<name>A0A5A7S385_9NOCA</name>
<keyword evidence="2" id="KW-0472">Membrane</keyword>
<sequence>MSNPDDPRTEKFDRPTDQFGRPIEPDQPTEIYHTADPYQAYGQQPPPNATMAFPTYQTYDPNQPPPNPTQAYPTYQGGYQQQYQQQPYQQQPQDQPWGGYPGEVRPLEQTQEPKRKSKMWLGILAGLVVLALAGVIAFVATGGSPESSTTASGGSTSTQALPPTTTAAPRTSPRASQSPESSGVQLPPALGNAIQDFGATVGSISANDGSTLTVDGIGGSPVTVHTNDQTQVVAMSGSKVSDLKVGDSVVIQGDKADDGSITARIIISTSLPNPNGFGR</sequence>
<feature type="compositionally biased region" description="Basic and acidic residues" evidence="1">
    <location>
        <begin position="1"/>
        <end position="16"/>
    </location>
</feature>
<feature type="region of interest" description="Disordered" evidence="1">
    <location>
        <begin position="143"/>
        <end position="190"/>
    </location>
</feature>
<keyword evidence="2" id="KW-1133">Transmembrane helix</keyword>
<evidence type="ECO:0000256" key="1">
    <source>
        <dbReference type="SAM" id="MobiDB-lite"/>
    </source>
</evidence>
<dbReference type="OrthoDB" id="4567503at2"/>
<organism evidence="4 5">
    <name type="scientific">Antrihabitans cavernicola</name>
    <dbReference type="NCBI Taxonomy" id="2495913"/>
    <lineage>
        <taxon>Bacteria</taxon>
        <taxon>Bacillati</taxon>
        <taxon>Actinomycetota</taxon>
        <taxon>Actinomycetes</taxon>
        <taxon>Mycobacteriales</taxon>
        <taxon>Nocardiaceae</taxon>
        <taxon>Antrihabitans</taxon>
    </lineage>
</organism>
<reference evidence="4 5" key="1">
    <citation type="submission" date="2019-07" db="EMBL/GenBank/DDBJ databases">
        <title>Rhodococcus cavernicolus sp. nov., isolated from a cave.</title>
        <authorList>
            <person name="Lee S.D."/>
        </authorList>
    </citation>
    <scope>NUCLEOTIDE SEQUENCE [LARGE SCALE GENOMIC DNA]</scope>
    <source>
        <strain evidence="4 5">C1-24</strain>
    </source>
</reference>
<proteinExistence type="predicted"/>
<dbReference type="EMBL" id="VLNY01000016">
    <property type="protein sequence ID" value="KAA0018958.1"/>
    <property type="molecule type" value="Genomic_DNA"/>
</dbReference>
<evidence type="ECO:0000313" key="4">
    <source>
        <dbReference type="EMBL" id="KAA0018958.1"/>
    </source>
</evidence>
<feature type="region of interest" description="Disordered" evidence="1">
    <location>
        <begin position="1"/>
        <end position="105"/>
    </location>
</feature>
<protein>
    <recommendedName>
        <fullName evidence="3">DUF5666 domain-containing protein</fullName>
    </recommendedName>
</protein>